<proteinExistence type="predicted"/>
<name>A0ABD2H034_PAGBO</name>
<evidence type="ECO:0008006" key="3">
    <source>
        <dbReference type="Google" id="ProtNLM"/>
    </source>
</evidence>
<evidence type="ECO:0000313" key="1">
    <source>
        <dbReference type="EMBL" id="KAL3059769.1"/>
    </source>
</evidence>
<gene>
    <name evidence="1" type="ORF">OYC64_014382</name>
</gene>
<dbReference type="Proteomes" id="UP001619887">
    <property type="component" value="Unassembled WGS sequence"/>
</dbReference>
<organism evidence="1 2">
    <name type="scientific">Pagothenia borchgrevinki</name>
    <name type="common">Bald rockcod</name>
    <name type="synonym">Trematomus borchgrevinki</name>
    <dbReference type="NCBI Taxonomy" id="8213"/>
    <lineage>
        <taxon>Eukaryota</taxon>
        <taxon>Metazoa</taxon>
        <taxon>Chordata</taxon>
        <taxon>Craniata</taxon>
        <taxon>Vertebrata</taxon>
        <taxon>Euteleostomi</taxon>
        <taxon>Actinopterygii</taxon>
        <taxon>Neopterygii</taxon>
        <taxon>Teleostei</taxon>
        <taxon>Neoteleostei</taxon>
        <taxon>Acanthomorphata</taxon>
        <taxon>Eupercaria</taxon>
        <taxon>Perciformes</taxon>
        <taxon>Notothenioidei</taxon>
        <taxon>Nototheniidae</taxon>
        <taxon>Pagothenia</taxon>
    </lineage>
</organism>
<evidence type="ECO:0000313" key="2">
    <source>
        <dbReference type="Proteomes" id="UP001619887"/>
    </source>
</evidence>
<keyword evidence="2" id="KW-1185">Reference proteome</keyword>
<dbReference type="EMBL" id="JBIYXZ010002073">
    <property type="protein sequence ID" value="KAL3059769.1"/>
    <property type="molecule type" value="Genomic_DNA"/>
</dbReference>
<protein>
    <recommendedName>
        <fullName evidence="3">Apolipoprotein C-IV</fullName>
    </recommendedName>
</protein>
<dbReference type="AlphaFoldDB" id="A0ABD2H034"/>
<sequence>MIQLLLTRAKGKMPTKELVFGLILLMQACGPLLVETKAPGQPNTPGLLEWLTQKAREVNANVQGYGRPLLGLLYSYYENHIQPVTDSFFQWASSVRSSVWEKIQTTIEQAVNPMDTPGKLTNIWQ</sequence>
<reference evidence="1 2" key="1">
    <citation type="journal article" date="2022" name="G3 (Bethesda)">
        <title>Evaluating Illumina-, Nanopore-, and PacBio-based genome assembly strategies with the bald notothen, Trematomus borchgrevinki.</title>
        <authorList>
            <person name="Rayamajhi N."/>
            <person name="Cheng C.C."/>
            <person name="Catchen J.M."/>
        </authorList>
    </citation>
    <scope>NUCLEOTIDE SEQUENCE [LARGE SCALE GENOMIC DNA]</scope>
    <source>
        <strain evidence="1">AGRC-2024</strain>
    </source>
</reference>
<accession>A0ABD2H034</accession>
<comment type="caution">
    <text evidence="1">The sequence shown here is derived from an EMBL/GenBank/DDBJ whole genome shotgun (WGS) entry which is preliminary data.</text>
</comment>
<reference evidence="1 2" key="2">
    <citation type="journal article" date="2024" name="G3 (Bethesda)">
        <title>The genome of the cryopelagic Antarctic bald notothen, Trematomus borchgrevinki.</title>
        <authorList>
            <person name="Rayamajhi N."/>
            <person name="Rivera-Colon A.G."/>
            <person name="Minhas B.F."/>
            <person name="Cheng C.C."/>
            <person name="Catchen J.M."/>
        </authorList>
    </citation>
    <scope>NUCLEOTIDE SEQUENCE [LARGE SCALE GENOMIC DNA]</scope>
    <source>
        <strain evidence="1">AGRC-2024</strain>
    </source>
</reference>